<keyword evidence="2 4" id="KW-0808">Transferase</keyword>
<reference evidence="4 5" key="2">
    <citation type="submission" date="2012-02" db="EMBL/GenBank/DDBJ databases">
        <title>Improved High-Quality Draft sequence of Eubacterium cellulosolvens 6.</title>
        <authorList>
            <consortium name="US DOE Joint Genome Institute"/>
            <person name="Lucas S."/>
            <person name="Han J."/>
            <person name="Lapidus A."/>
            <person name="Cheng J.-F."/>
            <person name="Goodwin L."/>
            <person name="Pitluck S."/>
            <person name="Peters L."/>
            <person name="Mikhailova N."/>
            <person name="Gu W."/>
            <person name="Detter J.C."/>
            <person name="Han C."/>
            <person name="Tapia R."/>
            <person name="Land M."/>
            <person name="Hauser L."/>
            <person name="Kyrpides N."/>
            <person name="Ivanova N."/>
            <person name="Pagani I."/>
            <person name="Johnson E."/>
            <person name="Mukhopadhyay B."/>
            <person name="Anderson I."/>
            <person name="Woyke T."/>
        </authorList>
    </citation>
    <scope>NUCLEOTIDE SEQUENCE [LARGE SCALE GENOMIC DNA]</scope>
    <source>
        <strain evidence="4 5">6</strain>
    </source>
</reference>
<gene>
    <name evidence="4" type="ORF">EubceDRAFT1_0994</name>
</gene>
<dbReference type="OrthoDB" id="396512at2"/>
<evidence type="ECO:0000256" key="1">
    <source>
        <dbReference type="ARBA" id="ARBA00022676"/>
    </source>
</evidence>
<dbReference type="EMBL" id="CM001487">
    <property type="protein sequence ID" value="EIM56819.1"/>
    <property type="molecule type" value="Genomic_DNA"/>
</dbReference>
<dbReference type="STRING" id="633697.EubceDRAFT1_0994"/>
<dbReference type="eggNOG" id="COG0463">
    <property type="taxonomic scope" value="Bacteria"/>
</dbReference>
<dbReference type="CDD" id="cd00761">
    <property type="entry name" value="Glyco_tranf_GTA_type"/>
    <property type="match status" value="1"/>
</dbReference>
<protein>
    <submittedName>
        <fullName evidence="4">Glycosyl transferase</fullName>
    </submittedName>
</protein>
<proteinExistence type="predicted"/>
<dbReference type="Pfam" id="PF00535">
    <property type="entry name" value="Glycos_transf_2"/>
    <property type="match status" value="1"/>
</dbReference>
<dbReference type="PANTHER" id="PTHR22916">
    <property type="entry name" value="GLYCOSYLTRANSFERASE"/>
    <property type="match status" value="1"/>
</dbReference>
<name>I5ASP6_EUBC6</name>
<accession>I5ASP6</accession>
<feature type="domain" description="Glycosyltransferase 2-like" evidence="3">
    <location>
        <begin position="5"/>
        <end position="163"/>
    </location>
</feature>
<dbReference type="Proteomes" id="UP000005753">
    <property type="component" value="Chromosome"/>
</dbReference>
<dbReference type="InterPro" id="IPR001173">
    <property type="entry name" value="Glyco_trans_2-like"/>
</dbReference>
<evidence type="ECO:0000259" key="3">
    <source>
        <dbReference type="Pfam" id="PF00535"/>
    </source>
</evidence>
<dbReference type="AlphaFoldDB" id="I5ASP6"/>
<dbReference type="SUPFAM" id="SSF53448">
    <property type="entry name" value="Nucleotide-diphospho-sugar transferases"/>
    <property type="match status" value="1"/>
</dbReference>
<dbReference type="InterPro" id="IPR029044">
    <property type="entry name" value="Nucleotide-diphossugar_trans"/>
</dbReference>
<dbReference type="HOGENOM" id="CLU_025996_1_1_9"/>
<evidence type="ECO:0000313" key="4">
    <source>
        <dbReference type="EMBL" id="EIM56819.1"/>
    </source>
</evidence>
<organism evidence="4 5">
    <name type="scientific">Eubacterium cellulosolvens (strain ATCC 43171 / JCM 9499 / 6)</name>
    <name type="common">Cillobacterium cellulosolvens</name>
    <dbReference type="NCBI Taxonomy" id="633697"/>
    <lineage>
        <taxon>Bacteria</taxon>
        <taxon>Bacillati</taxon>
        <taxon>Bacillota</taxon>
        <taxon>Clostridia</taxon>
        <taxon>Eubacteriales</taxon>
        <taxon>Eubacteriaceae</taxon>
        <taxon>Eubacterium</taxon>
    </lineage>
</organism>
<reference evidence="4 5" key="1">
    <citation type="submission" date="2010-08" db="EMBL/GenBank/DDBJ databases">
        <authorList>
            <consortium name="US DOE Joint Genome Institute (JGI-PGF)"/>
            <person name="Lucas S."/>
            <person name="Copeland A."/>
            <person name="Lapidus A."/>
            <person name="Cheng J.-F."/>
            <person name="Bruce D."/>
            <person name="Goodwin L."/>
            <person name="Pitluck S."/>
            <person name="Land M.L."/>
            <person name="Hauser L."/>
            <person name="Chang Y.-J."/>
            <person name="Anderson I.J."/>
            <person name="Johnson E."/>
            <person name="Mulhopadhyay B."/>
            <person name="Kyrpides N."/>
            <person name="Woyke T.J."/>
        </authorList>
    </citation>
    <scope>NUCLEOTIDE SEQUENCE [LARGE SCALE GENOMIC DNA]</scope>
    <source>
        <strain evidence="4 5">6</strain>
    </source>
</reference>
<evidence type="ECO:0000313" key="5">
    <source>
        <dbReference type="Proteomes" id="UP000005753"/>
    </source>
</evidence>
<dbReference type="Gene3D" id="3.90.550.10">
    <property type="entry name" value="Spore Coat Polysaccharide Biosynthesis Protein SpsA, Chain A"/>
    <property type="match status" value="1"/>
</dbReference>
<dbReference type="PANTHER" id="PTHR22916:SF51">
    <property type="entry name" value="GLYCOSYLTRANSFERASE EPSH-RELATED"/>
    <property type="match status" value="1"/>
</dbReference>
<evidence type="ECO:0000256" key="2">
    <source>
        <dbReference type="ARBA" id="ARBA00022679"/>
    </source>
</evidence>
<keyword evidence="5" id="KW-1185">Reference proteome</keyword>
<sequence length="342" mass="40059">MKLLSVTIPCYNSEAYMRHCIESLLPGGEDVEILIVDDGSTKDHTLEIAQEYQEKYPTIVRAIHQENKGHGGAVNTGIDHATGLYFKVVDSDDWVDAEAYAKILEVLNKIVRGPETVDVVFSNYVYEKENSRRKKYVMRYSRFMPEDRIFGWNEMKRIDAAHYVLMHSVIFRTELLRETNLRLPEHTFYVDNIFAFKPFVKVEKMYYCNVNLYRYFIGRADQSVNQEVMMRRFPQQLAVNEIMIDYLGEIKGMTLHKHQRQFLYHAMSIIMLITTTMMIRSHDPEIYANKKALWQRLKEADPKGYRLIRGSLQGISMHLPGRGGRKIVEKGYRIAEKIYGFD</sequence>
<dbReference type="GO" id="GO:0016757">
    <property type="term" value="F:glycosyltransferase activity"/>
    <property type="evidence" value="ECO:0007669"/>
    <property type="project" value="UniProtKB-KW"/>
</dbReference>
<keyword evidence="1" id="KW-0328">Glycosyltransferase</keyword>